<accession>A0A9W4DUY9</accession>
<keyword evidence="3" id="KW-1185">Reference proteome</keyword>
<protein>
    <submittedName>
        <fullName evidence="2">Uncharacterized protein</fullName>
    </submittedName>
</protein>
<reference evidence="2" key="1">
    <citation type="submission" date="2021-05" db="EMBL/GenBank/DDBJ databases">
        <authorList>
            <person name="Arsene-Ploetze F."/>
        </authorList>
    </citation>
    <scope>NUCLEOTIDE SEQUENCE</scope>
    <source>
        <strain evidence="2">DSM 42138</strain>
    </source>
</reference>
<evidence type="ECO:0000313" key="2">
    <source>
        <dbReference type="EMBL" id="CAG6394422.1"/>
    </source>
</evidence>
<sequence>MSRPHADVQPQWRPDRAVRQLPRHLPRLRRAGGADPARRPVEPAGPAAAGLPRAARPARLPTAARPGLGRPAVRARARPQEAPRPQLRAHALLVLTTTEGRKQKLPALGCVDDTGIEPVTSSVSGKRSPAELIVLGRRCAPVVRARYWD</sequence>
<evidence type="ECO:0000256" key="1">
    <source>
        <dbReference type="SAM" id="MobiDB-lite"/>
    </source>
</evidence>
<feature type="region of interest" description="Disordered" evidence="1">
    <location>
        <begin position="1"/>
        <end position="86"/>
    </location>
</feature>
<organism evidence="2 3">
    <name type="scientific">Actinacidiphila cocklensis</name>
    <dbReference type="NCBI Taxonomy" id="887465"/>
    <lineage>
        <taxon>Bacteria</taxon>
        <taxon>Bacillati</taxon>
        <taxon>Actinomycetota</taxon>
        <taxon>Actinomycetes</taxon>
        <taxon>Kitasatosporales</taxon>
        <taxon>Streptomycetaceae</taxon>
        <taxon>Actinacidiphila</taxon>
    </lineage>
</organism>
<proteinExistence type="predicted"/>
<comment type="caution">
    <text evidence="2">The sequence shown here is derived from an EMBL/GenBank/DDBJ whole genome shotgun (WGS) entry which is preliminary data.</text>
</comment>
<gene>
    <name evidence="2" type="ORF">SCOCK_270003</name>
</gene>
<evidence type="ECO:0000313" key="3">
    <source>
        <dbReference type="Proteomes" id="UP001152519"/>
    </source>
</evidence>
<feature type="compositionally biased region" description="Low complexity" evidence="1">
    <location>
        <begin position="42"/>
        <end position="74"/>
    </location>
</feature>
<dbReference type="AlphaFoldDB" id="A0A9W4DUY9"/>
<feature type="compositionally biased region" description="Basic residues" evidence="1">
    <location>
        <begin position="21"/>
        <end position="30"/>
    </location>
</feature>
<dbReference type="Proteomes" id="UP001152519">
    <property type="component" value="Unassembled WGS sequence"/>
</dbReference>
<name>A0A9W4DUY9_9ACTN</name>
<dbReference type="EMBL" id="CAJSLV010000056">
    <property type="protein sequence ID" value="CAG6394422.1"/>
    <property type="molecule type" value="Genomic_DNA"/>
</dbReference>